<evidence type="ECO:0000256" key="1">
    <source>
        <dbReference type="ARBA" id="ARBA00023002"/>
    </source>
</evidence>
<reference evidence="3 4" key="1">
    <citation type="journal article" date="2018" name="Nat. Biotechnol.">
        <title>A standardized bacterial taxonomy based on genome phylogeny substantially revises the tree of life.</title>
        <authorList>
            <person name="Parks D.H."/>
            <person name="Chuvochina M."/>
            <person name="Waite D.W."/>
            <person name="Rinke C."/>
            <person name="Skarshewski A."/>
            <person name="Chaumeil P.A."/>
            <person name="Hugenholtz P."/>
        </authorList>
    </citation>
    <scope>NUCLEOTIDE SEQUENCE [LARGE SCALE GENOMIC DNA]</scope>
    <source>
        <strain evidence="3">UBA9158</strain>
    </source>
</reference>
<comment type="similarity">
    <text evidence="2">Belongs to the short-chain dehydrogenases/reductases (SDR) family.</text>
</comment>
<keyword evidence="1" id="KW-0560">Oxidoreductase</keyword>
<dbReference type="Proteomes" id="UP000259273">
    <property type="component" value="Unassembled WGS sequence"/>
</dbReference>
<name>A0A3C1KJL3_9GAMM</name>
<organism evidence="3 4">
    <name type="scientific">Haliea salexigens</name>
    <dbReference type="NCBI Taxonomy" id="287487"/>
    <lineage>
        <taxon>Bacteria</taxon>
        <taxon>Pseudomonadati</taxon>
        <taxon>Pseudomonadota</taxon>
        <taxon>Gammaproteobacteria</taxon>
        <taxon>Cellvibrionales</taxon>
        <taxon>Halieaceae</taxon>
        <taxon>Haliea</taxon>
    </lineage>
</organism>
<dbReference type="EMBL" id="DMND01000066">
    <property type="protein sequence ID" value="HAN26910.1"/>
    <property type="molecule type" value="Genomic_DNA"/>
</dbReference>
<sequence length="318" mass="33610">MRTLGFETTTGEVIAGQDLTGRVALVTGASAGLGVETARTLAGAGATVYLLARDRGRLDAALDTLRAENLPGKLESALLDLADLDQVREAAAGLLRTCPKIDILINNAGVMACPLGRTAQGFEMQLGTNHVGHFLLTCLLLPALKAAGSPQRAARVVNLSSAGHSFAAMDFEDPNYRQRPYDKWQSYGQSKTANVLFSLALDARVAASDVRAFAVHPGAISTELGRHLDQEDMERIAAAFPGGKMSFKSVPQGAATSVWAATAPELEGKGGLYLEDCQIAQPAADGVIGGVHPWALDEEAAERLWQLSQEWVGQEFAA</sequence>
<dbReference type="AlphaFoldDB" id="A0A3C1KJL3"/>
<dbReference type="STRING" id="1121937.GCA_000423125_03223"/>
<evidence type="ECO:0000313" key="4">
    <source>
        <dbReference type="Proteomes" id="UP000259273"/>
    </source>
</evidence>
<proteinExistence type="inferred from homology"/>
<dbReference type="PRINTS" id="PR00081">
    <property type="entry name" value="GDHRDH"/>
</dbReference>
<dbReference type="PANTHER" id="PTHR43157">
    <property type="entry name" value="PHOSPHATIDYLINOSITOL-GLYCAN BIOSYNTHESIS CLASS F PROTEIN-RELATED"/>
    <property type="match status" value="1"/>
</dbReference>
<dbReference type="InterPro" id="IPR002347">
    <property type="entry name" value="SDR_fam"/>
</dbReference>
<comment type="caution">
    <text evidence="3">The sequence shown here is derived from an EMBL/GenBank/DDBJ whole genome shotgun (WGS) entry which is preliminary data.</text>
</comment>
<dbReference type="SUPFAM" id="SSF51735">
    <property type="entry name" value="NAD(P)-binding Rossmann-fold domains"/>
    <property type="match status" value="1"/>
</dbReference>
<dbReference type="Pfam" id="PF00106">
    <property type="entry name" value="adh_short"/>
    <property type="match status" value="1"/>
</dbReference>
<evidence type="ECO:0000256" key="2">
    <source>
        <dbReference type="RuleBase" id="RU000363"/>
    </source>
</evidence>
<protein>
    <submittedName>
        <fullName evidence="3">Short-chain dehydrogenase</fullName>
    </submittedName>
</protein>
<dbReference type="Gene3D" id="3.40.50.720">
    <property type="entry name" value="NAD(P)-binding Rossmann-like Domain"/>
    <property type="match status" value="1"/>
</dbReference>
<dbReference type="GO" id="GO:0016491">
    <property type="term" value="F:oxidoreductase activity"/>
    <property type="evidence" value="ECO:0007669"/>
    <property type="project" value="UniProtKB-KW"/>
</dbReference>
<gene>
    <name evidence="3" type="ORF">DCP75_04170</name>
</gene>
<accession>A0A3C1KJL3</accession>
<dbReference type="PRINTS" id="PR00080">
    <property type="entry name" value="SDRFAMILY"/>
</dbReference>
<dbReference type="InterPro" id="IPR036291">
    <property type="entry name" value="NAD(P)-bd_dom_sf"/>
</dbReference>
<evidence type="ECO:0000313" key="3">
    <source>
        <dbReference type="EMBL" id="HAN26910.1"/>
    </source>
</evidence>
<dbReference type="PANTHER" id="PTHR43157:SF31">
    <property type="entry name" value="PHOSPHATIDYLINOSITOL-GLYCAN BIOSYNTHESIS CLASS F PROTEIN"/>
    <property type="match status" value="1"/>
</dbReference>